<gene>
    <name evidence="1" type="ORF">Zmor_016428</name>
</gene>
<name>A0AA38HK14_9CUCU</name>
<organism evidence="1 2">
    <name type="scientific">Zophobas morio</name>
    <dbReference type="NCBI Taxonomy" id="2755281"/>
    <lineage>
        <taxon>Eukaryota</taxon>
        <taxon>Metazoa</taxon>
        <taxon>Ecdysozoa</taxon>
        <taxon>Arthropoda</taxon>
        <taxon>Hexapoda</taxon>
        <taxon>Insecta</taxon>
        <taxon>Pterygota</taxon>
        <taxon>Neoptera</taxon>
        <taxon>Endopterygota</taxon>
        <taxon>Coleoptera</taxon>
        <taxon>Polyphaga</taxon>
        <taxon>Cucujiformia</taxon>
        <taxon>Tenebrionidae</taxon>
        <taxon>Zophobas</taxon>
    </lineage>
</organism>
<proteinExistence type="predicted"/>
<comment type="caution">
    <text evidence="1">The sequence shown here is derived from an EMBL/GenBank/DDBJ whole genome shotgun (WGS) entry which is preliminary data.</text>
</comment>
<accession>A0AA38HK14</accession>
<dbReference type="EMBL" id="JALNTZ010000421">
    <property type="protein sequence ID" value="KAJ3634497.1"/>
    <property type="molecule type" value="Genomic_DNA"/>
</dbReference>
<sequence length="215" mass="23597">MPIVMFKGYINSPSIFSQSRMQKQMNLQNIHNLNKSLINNFAISATNPPLIASSDTGLSADDLANMQTNGEGAAAIIDGAGGVVNNIMYMKKDLTPDILNIISMQENDMQEGMGVTKLDQGNSGSVQTGQALNQVAQSGDNTIKDLLKVYGLGLGYLCRVIVEVMLSHYERRTLMLMEQDPNKDSDFLYLDYTPDILQGCDFNFVINGEVLTETE</sequence>
<reference evidence="1" key="1">
    <citation type="journal article" date="2023" name="G3 (Bethesda)">
        <title>Whole genome assemblies of Zophobas morio and Tenebrio molitor.</title>
        <authorList>
            <person name="Kaur S."/>
            <person name="Stinson S.A."/>
            <person name="diCenzo G.C."/>
        </authorList>
    </citation>
    <scope>NUCLEOTIDE SEQUENCE</scope>
    <source>
        <strain evidence="1">QUZm001</strain>
    </source>
</reference>
<dbReference type="Proteomes" id="UP001168821">
    <property type="component" value="Unassembled WGS sequence"/>
</dbReference>
<evidence type="ECO:0000313" key="1">
    <source>
        <dbReference type="EMBL" id="KAJ3634497.1"/>
    </source>
</evidence>
<dbReference type="AlphaFoldDB" id="A0AA38HK14"/>
<evidence type="ECO:0000313" key="2">
    <source>
        <dbReference type="Proteomes" id="UP001168821"/>
    </source>
</evidence>
<protein>
    <submittedName>
        <fullName evidence="1">Uncharacterized protein</fullName>
    </submittedName>
</protein>
<keyword evidence="2" id="KW-1185">Reference proteome</keyword>